<reference evidence="2" key="1">
    <citation type="submission" date="2021-01" db="EMBL/GenBank/DDBJ databases">
        <title>Fulvivirga kasyanovii gen. nov., sp nov., a novel member of the phylum Bacteroidetes isolated from seawater in a mussel farm.</title>
        <authorList>
            <person name="Zhao L.-H."/>
            <person name="Wang Z.-J."/>
        </authorList>
    </citation>
    <scope>NUCLEOTIDE SEQUENCE</scope>
    <source>
        <strain evidence="2">29W222</strain>
    </source>
</reference>
<dbReference type="PROSITE" id="PS01330">
    <property type="entry name" value="PABS_1"/>
    <property type="match status" value="1"/>
</dbReference>
<dbReference type="RefSeq" id="WP_202859452.1">
    <property type="nucleotide sequence ID" value="NZ_JAEUGD010000067.1"/>
</dbReference>
<dbReference type="Pfam" id="PF13649">
    <property type="entry name" value="Methyltransf_25"/>
    <property type="match status" value="1"/>
</dbReference>
<dbReference type="AlphaFoldDB" id="A0A937G162"/>
<dbReference type="GO" id="GO:0008168">
    <property type="term" value="F:methyltransferase activity"/>
    <property type="evidence" value="ECO:0007669"/>
    <property type="project" value="UniProtKB-KW"/>
</dbReference>
<proteinExistence type="predicted"/>
<keyword evidence="2" id="KW-0489">Methyltransferase</keyword>
<organism evidence="2 3">
    <name type="scientific">Fulvivirga marina</name>
    <dbReference type="NCBI Taxonomy" id="2494733"/>
    <lineage>
        <taxon>Bacteria</taxon>
        <taxon>Pseudomonadati</taxon>
        <taxon>Bacteroidota</taxon>
        <taxon>Cytophagia</taxon>
        <taxon>Cytophagales</taxon>
        <taxon>Fulvivirgaceae</taxon>
        <taxon>Fulvivirga</taxon>
    </lineage>
</organism>
<gene>
    <name evidence="2" type="ORF">JMN32_26640</name>
</gene>
<keyword evidence="2" id="KW-0808">Transferase</keyword>
<evidence type="ECO:0000313" key="3">
    <source>
        <dbReference type="Proteomes" id="UP000614216"/>
    </source>
</evidence>
<protein>
    <submittedName>
        <fullName evidence="2">Class I SAM-dependent methyltransferase</fullName>
    </submittedName>
</protein>
<dbReference type="CDD" id="cd02440">
    <property type="entry name" value="AdoMet_MTases"/>
    <property type="match status" value="1"/>
</dbReference>
<comment type="caution">
    <text evidence="2">The sequence shown here is derived from an EMBL/GenBank/DDBJ whole genome shotgun (WGS) entry which is preliminary data.</text>
</comment>
<dbReference type="SUPFAM" id="SSF53335">
    <property type="entry name" value="S-adenosyl-L-methionine-dependent methyltransferases"/>
    <property type="match status" value="1"/>
</dbReference>
<keyword evidence="3" id="KW-1185">Reference proteome</keyword>
<evidence type="ECO:0000313" key="2">
    <source>
        <dbReference type="EMBL" id="MBL6449919.1"/>
    </source>
</evidence>
<evidence type="ECO:0000259" key="1">
    <source>
        <dbReference type="Pfam" id="PF13649"/>
    </source>
</evidence>
<dbReference type="EMBL" id="JAEUGD010000067">
    <property type="protein sequence ID" value="MBL6449919.1"/>
    <property type="molecule type" value="Genomic_DNA"/>
</dbReference>
<dbReference type="InterPro" id="IPR041698">
    <property type="entry name" value="Methyltransf_25"/>
</dbReference>
<dbReference type="InterPro" id="IPR029063">
    <property type="entry name" value="SAM-dependent_MTases_sf"/>
</dbReference>
<dbReference type="GO" id="GO:0032259">
    <property type="term" value="P:methylation"/>
    <property type="evidence" value="ECO:0007669"/>
    <property type="project" value="UniProtKB-KW"/>
</dbReference>
<feature type="domain" description="Methyltransferase" evidence="1">
    <location>
        <begin position="41"/>
        <end position="136"/>
    </location>
</feature>
<name>A0A937G162_9BACT</name>
<accession>A0A937G162</accession>
<dbReference type="Proteomes" id="UP000614216">
    <property type="component" value="Unassembled WGS sequence"/>
</dbReference>
<dbReference type="Gene3D" id="3.40.50.150">
    <property type="entry name" value="Vaccinia Virus protein VP39"/>
    <property type="match status" value="1"/>
</dbReference>
<sequence>MANNFNSVAFIYDTLARLVFGRSIQRAQAGLLYYVQNASKVLVLGGGTGFILQELDKLGLSLKVTYVEPSSAMIDRSKKKSPFRYIDVDFVQSKHDAVFGAGKFDVVITNFFLDVFTEEQLRDVVRQVSLQVDKGGMWLLTDFVITKIWWQRMLVRLMYFFFRVTAGLEGDRLLNFEEFLAMVNFKPVYRQYYYHGMIRSDIYKRDEYPL</sequence>
<dbReference type="InterPro" id="IPR030373">
    <property type="entry name" value="PABS_CS"/>
</dbReference>